<proteinExistence type="predicted"/>
<gene>
    <name evidence="2" type="ORF">BC777_2119</name>
</gene>
<dbReference type="SUPFAM" id="SSF54909">
    <property type="entry name" value="Dimeric alpha+beta barrel"/>
    <property type="match status" value="1"/>
</dbReference>
<dbReference type="EMBL" id="PGTY01000002">
    <property type="protein sequence ID" value="PJI85773.1"/>
    <property type="molecule type" value="Genomic_DNA"/>
</dbReference>
<sequence length="96" mass="10963">MYAVVVTFQIVPGKMGAFLPLMRENAATSQRQEDGCHRFDICTDPAHPNEVFLYELYSNRAAFDLHLTSDHFKEFDTQTTQMIAAKSVRTFQDVTT</sequence>
<evidence type="ECO:0000259" key="1">
    <source>
        <dbReference type="PROSITE" id="PS51725"/>
    </source>
</evidence>
<dbReference type="InterPro" id="IPR007138">
    <property type="entry name" value="ABM_dom"/>
</dbReference>
<keyword evidence="3" id="KW-1185">Reference proteome</keyword>
<dbReference type="InterPro" id="IPR011008">
    <property type="entry name" value="Dimeric_a/b-barrel"/>
</dbReference>
<dbReference type="OrthoDB" id="9812754at2"/>
<evidence type="ECO:0000313" key="2">
    <source>
        <dbReference type="EMBL" id="PJI85773.1"/>
    </source>
</evidence>
<dbReference type="GO" id="GO:0004497">
    <property type="term" value="F:monooxygenase activity"/>
    <property type="evidence" value="ECO:0007669"/>
    <property type="project" value="UniProtKB-KW"/>
</dbReference>
<evidence type="ECO:0000313" key="3">
    <source>
        <dbReference type="Proteomes" id="UP000228531"/>
    </source>
</evidence>
<dbReference type="Proteomes" id="UP000228531">
    <property type="component" value="Unassembled WGS sequence"/>
</dbReference>
<protein>
    <submittedName>
        <fullName evidence="2">Quinol monooxygenase YgiN</fullName>
    </submittedName>
</protein>
<comment type="caution">
    <text evidence="2">The sequence shown here is derived from an EMBL/GenBank/DDBJ whole genome shotgun (WGS) entry which is preliminary data.</text>
</comment>
<dbReference type="InterPro" id="IPR050744">
    <property type="entry name" value="AI-2_Isomerase_LsrG"/>
</dbReference>
<reference evidence="2 3" key="1">
    <citation type="submission" date="2017-11" db="EMBL/GenBank/DDBJ databases">
        <title>Genomic Encyclopedia of Archaeal and Bacterial Type Strains, Phase II (KMG-II): From Individual Species to Whole Genera.</title>
        <authorList>
            <person name="Goeker M."/>
        </authorList>
    </citation>
    <scope>NUCLEOTIDE SEQUENCE [LARGE SCALE GENOMIC DNA]</scope>
    <source>
        <strain evidence="2 3">DSM 29128</strain>
    </source>
</reference>
<organism evidence="2 3">
    <name type="scientific">Yoonia maricola</name>
    <dbReference type="NCBI Taxonomy" id="420999"/>
    <lineage>
        <taxon>Bacteria</taxon>
        <taxon>Pseudomonadati</taxon>
        <taxon>Pseudomonadota</taxon>
        <taxon>Alphaproteobacteria</taxon>
        <taxon>Rhodobacterales</taxon>
        <taxon>Paracoccaceae</taxon>
        <taxon>Yoonia</taxon>
    </lineage>
</organism>
<dbReference type="PROSITE" id="PS51725">
    <property type="entry name" value="ABM"/>
    <property type="match status" value="1"/>
</dbReference>
<dbReference type="AlphaFoldDB" id="A0A2M8W4C5"/>
<dbReference type="PANTHER" id="PTHR33336:SF1">
    <property type="entry name" value="(4S)-4-HYDROXY-5-PHOSPHONOOXYPENTANE-2,3-DIONE ISOMERASE"/>
    <property type="match status" value="1"/>
</dbReference>
<name>A0A2M8W4C5_9RHOB</name>
<feature type="domain" description="ABM" evidence="1">
    <location>
        <begin position="2"/>
        <end position="91"/>
    </location>
</feature>
<keyword evidence="2" id="KW-0560">Oxidoreductase</keyword>
<dbReference type="GO" id="GO:0005829">
    <property type="term" value="C:cytosol"/>
    <property type="evidence" value="ECO:0007669"/>
    <property type="project" value="TreeGrafter"/>
</dbReference>
<dbReference type="PANTHER" id="PTHR33336">
    <property type="entry name" value="QUINOL MONOOXYGENASE YGIN-RELATED"/>
    <property type="match status" value="1"/>
</dbReference>
<dbReference type="Pfam" id="PF03992">
    <property type="entry name" value="ABM"/>
    <property type="match status" value="1"/>
</dbReference>
<accession>A0A2M8W4C5</accession>
<dbReference type="RefSeq" id="WP_100368129.1">
    <property type="nucleotide sequence ID" value="NZ_PGTY01000002.1"/>
</dbReference>
<dbReference type="Gene3D" id="3.30.70.100">
    <property type="match status" value="1"/>
</dbReference>
<keyword evidence="2" id="KW-0503">Monooxygenase</keyword>